<keyword evidence="1" id="KW-0732">Signal</keyword>
<feature type="signal peptide" evidence="1">
    <location>
        <begin position="1"/>
        <end position="24"/>
    </location>
</feature>
<proteinExistence type="predicted"/>
<dbReference type="AlphaFoldDB" id="A0A917QGL7"/>
<dbReference type="Pfam" id="PF11064">
    <property type="entry name" value="DUF2865"/>
    <property type="match status" value="1"/>
</dbReference>
<keyword evidence="3" id="KW-1185">Reference proteome</keyword>
<evidence type="ECO:0000313" key="3">
    <source>
        <dbReference type="Proteomes" id="UP000600449"/>
    </source>
</evidence>
<sequence length="330" mass="35098">MRQGVLSRTLTALLMLAIPGVAAAQDACERYRAELAQIDAGGGRDYGALARQQSIELERMRRYVQSLDCGGSRFLIFGAPTSPECQEAEARLGAMEENYQRLLVEASRSGNERRAALVAAIEQVCLPIGQPPVGFETPFDSADPFMQGPGFPDEARPIAGQAVCVRTCDGSFFPLATVPRDSRDAAQMCQAQCPAAPTALFYKPQGAAIEQAISADGQSYMNLPNALAFRRSHDETCACRAPGQSWAEALAQAEAMVGGGADIVDEARARELSQPADGATRASATPVPTGPDAAIPFFGLADGEWREIRTEAGSRRVRVVAPEVIPAPDV</sequence>
<gene>
    <name evidence="2" type="ORF">GCM10011322_41670</name>
</gene>
<dbReference type="InterPro" id="IPR021293">
    <property type="entry name" value="DUF2865"/>
</dbReference>
<evidence type="ECO:0000313" key="2">
    <source>
        <dbReference type="EMBL" id="GGK50336.1"/>
    </source>
</evidence>
<name>A0A917QGL7_9HYPH</name>
<feature type="chain" id="PRO_5037932262" description="DUF2865 domain-containing protein" evidence="1">
    <location>
        <begin position="25"/>
        <end position="330"/>
    </location>
</feature>
<evidence type="ECO:0008006" key="4">
    <source>
        <dbReference type="Google" id="ProtNLM"/>
    </source>
</evidence>
<evidence type="ECO:0000256" key="1">
    <source>
        <dbReference type="SAM" id="SignalP"/>
    </source>
</evidence>
<comment type="caution">
    <text evidence="2">The sequence shown here is derived from an EMBL/GenBank/DDBJ whole genome shotgun (WGS) entry which is preliminary data.</text>
</comment>
<dbReference type="Proteomes" id="UP000600449">
    <property type="component" value="Unassembled WGS sequence"/>
</dbReference>
<protein>
    <recommendedName>
        <fullName evidence="4">DUF2865 domain-containing protein</fullName>
    </recommendedName>
</protein>
<dbReference type="EMBL" id="BMMF01000014">
    <property type="protein sequence ID" value="GGK50336.1"/>
    <property type="molecule type" value="Genomic_DNA"/>
</dbReference>
<accession>A0A917QGL7</accession>
<organism evidence="2 3">
    <name type="scientific">Salinarimonas ramus</name>
    <dbReference type="NCBI Taxonomy" id="690164"/>
    <lineage>
        <taxon>Bacteria</taxon>
        <taxon>Pseudomonadati</taxon>
        <taxon>Pseudomonadota</taxon>
        <taxon>Alphaproteobacteria</taxon>
        <taxon>Hyphomicrobiales</taxon>
        <taxon>Salinarimonadaceae</taxon>
        <taxon>Salinarimonas</taxon>
    </lineage>
</organism>
<reference evidence="2 3" key="1">
    <citation type="journal article" date="2014" name="Int. J. Syst. Evol. Microbiol.">
        <title>Complete genome sequence of Corynebacterium casei LMG S-19264T (=DSM 44701T), isolated from a smear-ripened cheese.</title>
        <authorList>
            <consortium name="US DOE Joint Genome Institute (JGI-PGF)"/>
            <person name="Walter F."/>
            <person name="Albersmeier A."/>
            <person name="Kalinowski J."/>
            <person name="Ruckert C."/>
        </authorList>
    </citation>
    <scope>NUCLEOTIDE SEQUENCE [LARGE SCALE GENOMIC DNA]</scope>
    <source>
        <strain evidence="2 3">CGMCC 1.9161</strain>
    </source>
</reference>